<evidence type="ECO:0000313" key="2">
    <source>
        <dbReference type="Proteomes" id="UP000708208"/>
    </source>
</evidence>
<dbReference type="AlphaFoldDB" id="A0A8J2K7D1"/>
<proteinExistence type="predicted"/>
<evidence type="ECO:0000313" key="1">
    <source>
        <dbReference type="EMBL" id="CAG7731008.1"/>
    </source>
</evidence>
<name>A0A8J2K7D1_9HEXA</name>
<dbReference type="Proteomes" id="UP000708208">
    <property type="component" value="Unassembled WGS sequence"/>
</dbReference>
<accession>A0A8J2K7D1</accession>
<keyword evidence="2" id="KW-1185">Reference proteome</keyword>
<dbReference type="EMBL" id="CAJVCH010204521">
    <property type="protein sequence ID" value="CAG7731008.1"/>
    <property type="molecule type" value="Genomic_DNA"/>
</dbReference>
<gene>
    <name evidence="1" type="ORF">AFUS01_LOCUS19618</name>
</gene>
<organism evidence="1 2">
    <name type="scientific">Allacma fusca</name>
    <dbReference type="NCBI Taxonomy" id="39272"/>
    <lineage>
        <taxon>Eukaryota</taxon>
        <taxon>Metazoa</taxon>
        <taxon>Ecdysozoa</taxon>
        <taxon>Arthropoda</taxon>
        <taxon>Hexapoda</taxon>
        <taxon>Collembola</taxon>
        <taxon>Symphypleona</taxon>
        <taxon>Sminthuridae</taxon>
        <taxon>Allacma</taxon>
    </lineage>
</organism>
<reference evidence="1" key="1">
    <citation type="submission" date="2021-06" db="EMBL/GenBank/DDBJ databases">
        <authorList>
            <person name="Hodson N. C."/>
            <person name="Mongue J. A."/>
            <person name="Jaron S. K."/>
        </authorList>
    </citation>
    <scope>NUCLEOTIDE SEQUENCE</scope>
</reference>
<protein>
    <submittedName>
        <fullName evidence="1">Uncharacterized protein</fullName>
    </submittedName>
</protein>
<sequence>MENKSMYLLNLKTECRKYFEETCVIENRSRRNEHAINLAIKIFCQRFDKMFGLSECNQDKIQDFTGDVDIESEVDPNASASPSGFWSRKFADMIWSAQDGLKEEEFDKLLPIALKDATKVLKSNAIVNNDDDLKKLSERSEKKCT</sequence>
<comment type="caution">
    <text evidence="1">The sequence shown here is derived from an EMBL/GenBank/DDBJ whole genome shotgun (WGS) entry which is preliminary data.</text>
</comment>